<organism evidence="2 3">
    <name type="scientific">Neotoma lepida</name>
    <name type="common">Desert woodrat</name>
    <dbReference type="NCBI Taxonomy" id="56216"/>
    <lineage>
        <taxon>Eukaryota</taxon>
        <taxon>Metazoa</taxon>
        <taxon>Chordata</taxon>
        <taxon>Craniata</taxon>
        <taxon>Vertebrata</taxon>
        <taxon>Euteleostomi</taxon>
        <taxon>Mammalia</taxon>
        <taxon>Eutheria</taxon>
        <taxon>Euarchontoglires</taxon>
        <taxon>Glires</taxon>
        <taxon>Rodentia</taxon>
        <taxon>Myomorpha</taxon>
        <taxon>Muroidea</taxon>
        <taxon>Cricetidae</taxon>
        <taxon>Neotominae</taxon>
        <taxon>Neotoma</taxon>
    </lineage>
</organism>
<comment type="caution">
    <text evidence="2">The sequence shown here is derived from an EMBL/GenBank/DDBJ whole genome shotgun (WGS) entry which is preliminary data.</text>
</comment>
<dbReference type="AlphaFoldDB" id="A0A1A6FW65"/>
<accession>A0A1A6FW65</accession>
<feature type="region of interest" description="Disordered" evidence="1">
    <location>
        <begin position="1"/>
        <end position="58"/>
    </location>
</feature>
<dbReference type="Pfam" id="PF15483">
    <property type="entry name" value="DUF4641"/>
    <property type="match status" value="1"/>
</dbReference>
<dbReference type="PANTHER" id="PTHR31866:SF6">
    <property type="entry name" value="GENE 3858-RELATED"/>
    <property type="match status" value="1"/>
</dbReference>
<feature type="compositionally biased region" description="Basic residues" evidence="1">
    <location>
        <begin position="336"/>
        <end position="359"/>
    </location>
</feature>
<feature type="region of interest" description="Disordered" evidence="1">
    <location>
        <begin position="282"/>
        <end position="377"/>
    </location>
</feature>
<evidence type="ECO:0000313" key="2">
    <source>
        <dbReference type="EMBL" id="OBS58181.1"/>
    </source>
</evidence>
<dbReference type="PANTHER" id="PTHR31866">
    <property type="entry name" value="GENE 4779-RELATED"/>
    <property type="match status" value="1"/>
</dbReference>
<evidence type="ECO:0000313" key="3">
    <source>
        <dbReference type="Proteomes" id="UP000092124"/>
    </source>
</evidence>
<dbReference type="OrthoDB" id="9632214at2759"/>
<dbReference type="EMBL" id="LZPO01116965">
    <property type="protein sequence ID" value="OBS58181.1"/>
    <property type="molecule type" value="Genomic_DNA"/>
</dbReference>
<gene>
    <name evidence="2" type="ORF">A6R68_10696</name>
</gene>
<reference evidence="2 3" key="1">
    <citation type="submission" date="2016-06" db="EMBL/GenBank/DDBJ databases">
        <title>The Draft Genome Sequence and Annotation of the Desert Woodrat Neotoma lepida.</title>
        <authorList>
            <person name="Campbell M."/>
            <person name="Oakeson K.F."/>
            <person name="Yandell M."/>
            <person name="Halpert J.R."/>
            <person name="Dearing D."/>
        </authorList>
    </citation>
    <scope>NUCLEOTIDE SEQUENCE [LARGE SCALE GENOMIC DNA]</scope>
    <source>
        <strain evidence="2">417</strain>
        <tissue evidence="2">Liver</tissue>
    </source>
</reference>
<proteinExistence type="predicted"/>
<protein>
    <submittedName>
        <fullName evidence="2">Uncharacterized protein</fullName>
    </submittedName>
</protein>
<feature type="compositionally biased region" description="Polar residues" evidence="1">
    <location>
        <begin position="282"/>
        <end position="308"/>
    </location>
</feature>
<sequence length="686" mass="73880">MKESKESKILGKPGQRDLSGWGSAKPRQSPLPLPATPGSAKRNVRGEAGGKGSQKLLGAGRPFTLQHEVARVWLQRPRHPGVGLAVEQGLLNCFYVECFTAITTLDPTLDPHKPLVYGLDNGPTRVHLVGGSASVRGVYGDGISEGLAGVAKTKDTLVLTSQATWTNTSNMSSNKEAAVEEVSLDPEGGETTDVCQDGPCSLQDLNLAPDVASSQSSLSEDEVETKDNSEFDSGSKLQVLESGVMDFQDHREQSVSSASAKGDFMDCLPLVNDKVEEMVQQPRDQVSQGARSRAFSKSCTIKQSTPWANSEGDRSKNGRLGKRLVDAKPASVAPLHYRRPKGGRACKTKKKKKSTKSKKTVPEDIPNTFPDLDSASDEDSEMQVMRVTICFKNGRKIISSNAMDPEDRNKNRIVKPRGNFHHMTGSLQMSAPGGHILGTGKLGASCFNRKATVFRGKEQSRPRYPGAIISGQWKASSKKKLAQEKKHLLDAPRITGRRPVPLLGQKPKAAPVETATFPPISCVPTLESSKKRSTTSLEVLEPAHGTSRKRAVAKNIKEALPAARGDRGLVCKDNMKNLTAMTSTSESYKIKEIPRAQRAEQPCMCTDRGEMSSGDSNFRAPQVTGIPQFLSLSQRSGRPRAPAPAGDQCPSVVLPLPVGEKQHQAPGTLGCQQTYPTAAQYCGSVG</sequence>
<dbReference type="InterPro" id="IPR027822">
    <property type="entry name" value="DUF4641"/>
</dbReference>
<dbReference type="STRING" id="56216.A0A1A6FW65"/>
<feature type="region of interest" description="Disordered" evidence="1">
    <location>
        <begin position="211"/>
        <end position="232"/>
    </location>
</feature>
<evidence type="ECO:0000256" key="1">
    <source>
        <dbReference type="SAM" id="MobiDB-lite"/>
    </source>
</evidence>
<dbReference type="Proteomes" id="UP000092124">
    <property type="component" value="Unassembled WGS sequence"/>
</dbReference>
<name>A0A1A6FW65_NEOLE</name>
<keyword evidence="3" id="KW-1185">Reference proteome</keyword>